<name>A0A914HPZ3_GLORO</name>
<protein>
    <submittedName>
        <fullName evidence="2">Uncharacterized protein</fullName>
    </submittedName>
</protein>
<proteinExistence type="predicted"/>
<dbReference type="AlphaFoldDB" id="A0A914HPZ3"/>
<evidence type="ECO:0000313" key="1">
    <source>
        <dbReference type="Proteomes" id="UP000887572"/>
    </source>
</evidence>
<accession>A0A914HPZ3</accession>
<dbReference type="Proteomes" id="UP000887572">
    <property type="component" value="Unplaced"/>
</dbReference>
<keyword evidence="1" id="KW-1185">Reference proteome</keyword>
<reference evidence="2" key="1">
    <citation type="submission" date="2022-11" db="UniProtKB">
        <authorList>
            <consortium name="WormBaseParasite"/>
        </authorList>
    </citation>
    <scope>IDENTIFICATION</scope>
</reference>
<sequence>MLFTKSTDRTPKLDKLNPIQLISLDKLNPIQLISLDKLNLIQLISLDKSNPIQLIRMLLSQSLITMDKMNQIQLIKILLSQSLITLIMPKKAKNRKKCLQTKILLKATRRFSDMATNAARRLKPDIYIEQITDSMVMEMLTQISINPKQLTRARERCPINILPKSPLPIFVKDGRPNPSLVPALVDGLNRLMICFQQIVNQLKERLGEELLDRWPSSSGWPFISVFKPSTNLEICWKQIIIVFKPSNKLGICWHQSVQAIHQTGNLLETDHQSVQAIHQTGNLLEKG</sequence>
<dbReference type="WBParaSite" id="Gr19_v10_g3375.t1">
    <property type="protein sequence ID" value="Gr19_v10_g3375.t1"/>
    <property type="gene ID" value="Gr19_v10_g3375"/>
</dbReference>
<evidence type="ECO:0000313" key="2">
    <source>
        <dbReference type="WBParaSite" id="Gr19_v10_g3375.t1"/>
    </source>
</evidence>
<organism evidence="1 2">
    <name type="scientific">Globodera rostochiensis</name>
    <name type="common">Golden nematode worm</name>
    <name type="synonym">Heterodera rostochiensis</name>
    <dbReference type="NCBI Taxonomy" id="31243"/>
    <lineage>
        <taxon>Eukaryota</taxon>
        <taxon>Metazoa</taxon>
        <taxon>Ecdysozoa</taxon>
        <taxon>Nematoda</taxon>
        <taxon>Chromadorea</taxon>
        <taxon>Rhabditida</taxon>
        <taxon>Tylenchina</taxon>
        <taxon>Tylenchomorpha</taxon>
        <taxon>Tylenchoidea</taxon>
        <taxon>Heteroderidae</taxon>
        <taxon>Heteroderinae</taxon>
        <taxon>Globodera</taxon>
    </lineage>
</organism>